<sequence>MIHRKPSPLFLPTTFVLFAVLLTLCKGGSDPTDGFTAVPLNEDNFKLQKPYNVDPSDRYSFENGIRKLWVYSNDKPFQKESPTEPRTEIRMTGYDYSNGVWQFESYAYIPKKTTGTGSSKYMESRWKDVKIYKNS</sequence>
<dbReference type="Pfam" id="PF08787">
    <property type="entry name" value="Alginate_lyase2"/>
    <property type="match status" value="1"/>
</dbReference>
<gene>
    <name evidence="3" type="ORF">LUZ62_085884</name>
</gene>
<proteinExistence type="predicted"/>
<name>A0AAV8C9F7_9POAL</name>
<dbReference type="EMBL" id="JAMFTS010000005">
    <property type="protein sequence ID" value="KAJ4751479.1"/>
    <property type="molecule type" value="Genomic_DNA"/>
</dbReference>
<dbReference type="Proteomes" id="UP001140206">
    <property type="component" value="Chromosome 5"/>
</dbReference>
<feature type="signal peptide" evidence="1">
    <location>
        <begin position="1"/>
        <end position="27"/>
    </location>
</feature>
<evidence type="ECO:0000256" key="1">
    <source>
        <dbReference type="SAM" id="SignalP"/>
    </source>
</evidence>
<dbReference type="PANTHER" id="PTHR33681:SF4">
    <property type="entry name" value="OS12G0171100 PROTEIN"/>
    <property type="match status" value="1"/>
</dbReference>
<organism evidence="3 4">
    <name type="scientific">Rhynchospora pubera</name>
    <dbReference type="NCBI Taxonomy" id="906938"/>
    <lineage>
        <taxon>Eukaryota</taxon>
        <taxon>Viridiplantae</taxon>
        <taxon>Streptophyta</taxon>
        <taxon>Embryophyta</taxon>
        <taxon>Tracheophyta</taxon>
        <taxon>Spermatophyta</taxon>
        <taxon>Magnoliopsida</taxon>
        <taxon>Liliopsida</taxon>
        <taxon>Poales</taxon>
        <taxon>Cyperaceae</taxon>
        <taxon>Cyperoideae</taxon>
        <taxon>Rhynchosporeae</taxon>
        <taxon>Rhynchospora</taxon>
    </lineage>
</organism>
<dbReference type="InterPro" id="IPR014895">
    <property type="entry name" value="Alginate_lyase_2"/>
</dbReference>
<comment type="caution">
    <text evidence="3">The sequence shown here is derived from an EMBL/GenBank/DDBJ whole genome shotgun (WGS) entry which is preliminary data.</text>
</comment>
<evidence type="ECO:0000313" key="4">
    <source>
        <dbReference type="Proteomes" id="UP001140206"/>
    </source>
</evidence>
<evidence type="ECO:0000313" key="3">
    <source>
        <dbReference type="EMBL" id="KAJ4751479.1"/>
    </source>
</evidence>
<accession>A0AAV8C9F7</accession>
<feature type="domain" description="Alginate lyase 2" evidence="2">
    <location>
        <begin position="42"/>
        <end position="117"/>
    </location>
</feature>
<keyword evidence="4" id="KW-1185">Reference proteome</keyword>
<protein>
    <submittedName>
        <fullName evidence="3">Citrate-binding protein</fullName>
    </submittedName>
</protein>
<feature type="chain" id="PRO_5044012310" evidence="1">
    <location>
        <begin position="28"/>
        <end position="135"/>
    </location>
</feature>
<dbReference type="AlphaFoldDB" id="A0AAV8C9F7"/>
<dbReference type="PANTHER" id="PTHR33681">
    <property type="entry name" value="BINDING PROTEIN, PUTATIVE, EXPRESSED-RELATED"/>
    <property type="match status" value="1"/>
</dbReference>
<evidence type="ECO:0000259" key="2">
    <source>
        <dbReference type="Pfam" id="PF08787"/>
    </source>
</evidence>
<keyword evidence="1" id="KW-0732">Signal</keyword>
<reference evidence="3" key="1">
    <citation type="submission" date="2022-08" db="EMBL/GenBank/DDBJ databases">
        <authorList>
            <person name="Marques A."/>
        </authorList>
    </citation>
    <scope>NUCLEOTIDE SEQUENCE</scope>
    <source>
        <strain evidence="3">RhyPub2mFocal</strain>
        <tissue evidence="3">Leaves</tissue>
    </source>
</reference>